<keyword evidence="2" id="KW-0472">Membrane</keyword>
<dbReference type="PANTHER" id="PTHR30469">
    <property type="entry name" value="MULTIDRUG RESISTANCE PROTEIN MDTA"/>
    <property type="match status" value="1"/>
</dbReference>
<dbReference type="Gene3D" id="2.40.30.170">
    <property type="match status" value="1"/>
</dbReference>
<organism evidence="4">
    <name type="scientific">hydrothermal vent metagenome</name>
    <dbReference type="NCBI Taxonomy" id="652676"/>
    <lineage>
        <taxon>unclassified sequences</taxon>
        <taxon>metagenomes</taxon>
        <taxon>ecological metagenomes</taxon>
    </lineage>
</organism>
<protein>
    <recommendedName>
        <fullName evidence="3">Multidrug resistance protein MdtA-like barrel-sandwich hybrid domain-containing protein</fullName>
    </recommendedName>
</protein>
<evidence type="ECO:0000313" key="4">
    <source>
        <dbReference type="EMBL" id="VAW44193.1"/>
    </source>
</evidence>
<dbReference type="SUPFAM" id="SSF111369">
    <property type="entry name" value="HlyD-like secretion proteins"/>
    <property type="match status" value="1"/>
</dbReference>
<dbReference type="Gene3D" id="1.10.287.470">
    <property type="entry name" value="Helix hairpin bin"/>
    <property type="match status" value="1"/>
</dbReference>
<accession>A0A3B0VVL3</accession>
<feature type="coiled-coil region" evidence="1">
    <location>
        <begin position="166"/>
        <end position="193"/>
    </location>
</feature>
<keyword evidence="1" id="KW-0175">Coiled coil</keyword>
<evidence type="ECO:0000259" key="3">
    <source>
        <dbReference type="Pfam" id="PF25917"/>
    </source>
</evidence>
<dbReference type="Gene3D" id="2.40.50.100">
    <property type="match status" value="1"/>
</dbReference>
<dbReference type="InterPro" id="IPR006143">
    <property type="entry name" value="RND_pump_MFP"/>
</dbReference>
<dbReference type="Gene3D" id="2.40.420.20">
    <property type="match status" value="1"/>
</dbReference>
<keyword evidence="2" id="KW-0812">Transmembrane</keyword>
<feature type="transmembrane region" description="Helical" evidence="2">
    <location>
        <begin position="12"/>
        <end position="30"/>
    </location>
</feature>
<evidence type="ECO:0000256" key="2">
    <source>
        <dbReference type="SAM" id="Phobius"/>
    </source>
</evidence>
<dbReference type="InterPro" id="IPR058625">
    <property type="entry name" value="MdtA-like_BSH"/>
</dbReference>
<dbReference type="EMBL" id="UOFA01000093">
    <property type="protein sequence ID" value="VAW44193.1"/>
    <property type="molecule type" value="Genomic_DNA"/>
</dbReference>
<dbReference type="GO" id="GO:0015562">
    <property type="term" value="F:efflux transmembrane transporter activity"/>
    <property type="evidence" value="ECO:0007669"/>
    <property type="project" value="TreeGrafter"/>
</dbReference>
<name>A0A3B0VVL3_9ZZZZ</name>
<dbReference type="NCBIfam" id="TIGR01730">
    <property type="entry name" value="RND_mfp"/>
    <property type="match status" value="1"/>
</dbReference>
<keyword evidence="2" id="KW-1133">Transmembrane helix</keyword>
<sequence>MEQISHQDKASFIKRLIPVIVVIALVLLLMKVMGAMKTESAKVPEKPPGFLIETATLTPTDLILTIESQGTLQPKRQIALLSEISGKVQSLNSAFTVGGRFNAGDVLVTLDPADYQVAVARADANLAGAQAQLDLDQAKSDQARKDWQSFGKKGQPSDLLLNKPQLAGAKASVKAAQADLRKAQRDLSKTEIKAPFAGTVLAKAVDLGQFVGMSGQLGAIAGTEVGEVRLPLSNSDINKLNLNNLSLDQEALAVTFMGDQGQVVTSGYIRRLESSKDSRTLMNYAVAEIEQPFADNLLFNTFLQAKITGSKYTDVFAVPSAWMMPNDQLALYVNNTNAKNGTLEIKSVHVTHKTSDYFYVDQGLNPIDQIITTPIQAPEVGMQLRRIDKQNEQNVAAQSAENTP</sequence>
<evidence type="ECO:0000256" key="1">
    <source>
        <dbReference type="SAM" id="Coils"/>
    </source>
</evidence>
<feature type="domain" description="Multidrug resistance protein MdtA-like barrel-sandwich hybrid" evidence="3">
    <location>
        <begin position="78"/>
        <end position="216"/>
    </location>
</feature>
<proteinExistence type="predicted"/>
<dbReference type="AlphaFoldDB" id="A0A3B0VVL3"/>
<dbReference type="PANTHER" id="PTHR30469:SF12">
    <property type="entry name" value="MULTIDRUG RESISTANCE PROTEIN MDTA"/>
    <property type="match status" value="1"/>
</dbReference>
<dbReference type="GO" id="GO:1990281">
    <property type="term" value="C:efflux pump complex"/>
    <property type="evidence" value="ECO:0007669"/>
    <property type="project" value="TreeGrafter"/>
</dbReference>
<gene>
    <name evidence="4" type="ORF">MNBD_GAMMA02-1125</name>
</gene>
<dbReference type="Pfam" id="PF25917">
    <property type="entry name" value="BSH_RND"/>
    <property type="match status" value="1"/>
</dbReference>
<reference evidence="4" key="1">
    <citation type="submission" date="2018-06" db="EMBL/GenBank/DDBJ databases">
        <authorList>
            <person name="Zhirakovskaya E."/>
        </authorList>
    </citation>
    <scope>NUCLEOTIDE SEQUENCE</scope>
</reference>